<dbReference type="GO" id="GO:0005634">
    <property type="term" value="C:nucleus"/>
    <property type="evidence" value="ECO:0007669"/>
    <property type="project" value="UniProtKB-SubCell"/>
</dbReference>
<dbReference type="GO" id="GO:0009725">
    <property type="term" value="P:response to hormone"/>
    <property type="evidence" value="ECO:0007669"/>
    <property type="project" value="UniProtKB-ARBA"/>
</dbReference>
<evidence type="ECO:0000313" key="13">
    <source>
        <dbReference type="EMBL" id="THU47738.1"/>
    </source>
</evidence>
<evidence type="ECO:0000256" key="5">
    <source>
        <dbReference type="ARBA" id="ARBA00023163"/>
    </source>
</evidence>
<evidence type="ECO:0000313" key="14">
    <source>
        <dbReference type="Proteomes" id="UP000317650"/>
    </source>
</evidence>
<organism evidence="13 14">
    <name type="scientific">Musa balbisiana</name>
    <name type="common">Banana</name>
    <dbReference type="NCBI Taxonomy" id="52838"/>
    <lineage>
        <taxon>Eukaryota</taxon>
        <taxon>Viridiplantae</taxon>
        <taxon>Streptophyta</taxon>
        <taxon>Embryophyta</taxon>
        <taxon>Tracheophyta</taxon>
        <taxon>Spermatophyta</taxon>
        <taxon>Magnoliopsida</taxon>
        <taxon>Liliopsida</taxon>
        <taxon>Zingiberales</taxon>
        <taxon>Musaceae</taxon>
        <taxon>Musa</taxon>
    </lineage>
</organism>
<dbReference type="InterPro" id="IPR001356">
    <property type="entry name" value="HD"/>
</dbReference>
<evidence type="ECO:0000256" key="3">
    <source>
        <dbReference type="ARBA" id="ARBA00023125"/>
    </source>
</evidence>
<dbReference type="Pfam" id="PF00046">
    <property type="entry name" value="Homeodomain"/>
    <property type="match status" value="1"/>
</dbReference>
<evidence type="ECO:0000256" key="6">
    <source>
        <dbReference type="ARBA" id="ARBA00023242"/>
    </source>
</evidence>
<keyword evidence="14" id="KW-1185">Reference proteome</keyword>
<dbReference type="InterPro" id="IPR009057">
    <property type="entry name" value="Homeodomain-like_sf"/>
</dbReference>
<dbReference type="PRINTS" id="PR00031">
    <property type="entry name" value="HTHREPRESSR"/>
</dbReference>
<sequence length="209" mass="23543">MVSSDPISKATMNQEDKMLFASLVTAEVNPRLSQGHSISRETRVRRRRKKNGKGDEEGGGDAKKRRLCDEQVKFLEMSFGEEKKLEFGRKVHLAAELGLDPKQVAVWFQNRRARHKSKQVEAAYLKLKAVLTLKDKLFEAQEEIRKLTLSKNGGICSSNGGEITGSPSSSTLSHQPLAGAVEEEEADFMHIQEYELNNYIIEWAYVDGM</sequence>
<evidence type="ECO:0000256" key="10">
    <source>
        <dbReference type="RuleBase" id="RU369038"/>
    </source>
</evidence>
<dbReference type="Proteomes" id="UP000317650">
    <property type="component" value="Chromosome 9"/>
</dbReference>
<feature type="compositionally biased region" description="Basic and acidic residues" evidence="11">
    <location>
        <begin position="52"/>
        <end position="63"/>
    </location>
</feature>
<dbReference type="FunFam" id="1.10.10.60:FF:000241">
    <property type="entry name" value="homeobox-leucine zipper protein ATHB-40"/>
    <property type="match status" value="1"/>
</dbReference>
<dbReference type="SUPFAM" id="SSF46689">
    <property type="entry name" value="Homeodomain-like"/>
    <property type="match status" value="1"/>
</dbReference>
<keyword evidence="3 8" id="KW-0238">DNA-binding</keyword>
<dbReference type="AlphaFoldDB" id="A0A4S8IHE0"/>
<name>A0A4S8IHE0_MUSBA</name>
<dbReference type="PROSITE" id="PS50071">
    <property type="entry name" value="HOMEOBOX_2"/>
    <property type="match status" value="1"/>
</dbReference>
<evidence type="ECO:0000256" key="11">
    <source>
        <dbReference type="SAM" id="MobiDB-lite"/>
    </source>
</evidence>
<feature type="region of interest" description="Disordered" evidence="11">
    <location>
        <begin position="31"/>
        <end position="63"/>
    </location>
</feature>
<dbReference type="GO" id="GO:0043565">
    <property type="term" value="F:sequence-specific DNA binding"/>
    <property type="evidence" value="ECO:0007669"/>
    <property type="project" value="TreeGrafter"/>
</dbReference>
<keyword evidence="6 8" id="KW-0539">Nucleus</keyword>
<dbReference type="InterPro" id="IPR000047">
    <property type="entry name" value="HTH_motif"/>
</dbReference>
<accession>A0A4S8IHE0</accession>
<keyword evidence="2 10" id="KW-0805">Transcription regulation</keyword>
<reference evidence="13 14" key="1">
    <citation type="journal article" date="2019" name="Nat. Plants">
        <title>Genome sequencing of Musa balbisiana reveals subgenome evolution and function divergence in polyploid bananas.</title>
        <authorList>
            <person name="Yao X."/>
        </authorList>
    </citation>
    <scope>NUCLEOTIDE SEQUENCE [LARGE SCALE GENOMIC DNA]</scope>
    <source>
        <strain evidence="14">cv. DH-PKW</strain>
        <tissue evidence="13">Leaves</tissue>
    </source>
</reference>
<dbReference type="SMART" id="SM00389">
    <property type="entry name" value="HOX"/>
    <property type="match status" value="1"/>
</dbReference>
<proteinExistence type="inferred from homology"/>
<evidence type="ECO:0000259" key="12">
    <source>
        <dbReference type="PROSITE" id="PS50071"/>
    </source>
</evidence>
<evidence type="ECO:0000256" key="7">
    <source>
        <dbReference type="ARBA" id="ARBA00025748"/>
    </source>
</evidence>
<comment type="subcellular location">
    <subcellularLocation>
        <location evidence="1 8 9">Nucleus</location>
    </subcellularLocation>
</comment>
<evidence type="ECO:0000256" key="9">
    <source>
        <dbReference type="RuleBase" id="RU000682"/>
    </source>
</evidence>
<evidence type="ECO:0000256" key="1">
    <source>
        <dbReference type="ARBA" id="ARBA00004123"/>
    </source>
</evidence>
<evidence type="ECO:0000256" key="2">
    <source>
        <dbReference type="ARBA" id="ARBA00023015"/>
    </source>
</evidence>
<comment type="similarity">
    <text evidence="7 10">Belongs to the HD-ZIP homeobox family. Class I subfamily.</text>
</comment>
<dbReference type="GO" id="GO:0000981">
    <property type="term" value="F:DNA-binding transcription factor activity, RNA polymerase II-specific"/>
    <property type="evidence" value="ECO:0007669"/>
    <property type="project" value="UniProtKB-UniRule"/>
</dbReference>
<evidence type="ECO:0000256" key="4">
    <source>
        <dbReference type="ARBA" id="ARBA00023155"/>
    </source>
</evidence>
<dbReference type="InterPro" id="IPR017970">
    <property type="entry name" value="Homeobox_CS"/>
</dbReference>
<dbReference type="PANTHER" id="PTHR24326">
    <property type="entry name" value="HOMEOBOX-LEUCINE ZIPPER PROTEIN"/>
    <property type="match status" value="1"/>
</dbReference>
<feature type="DNA-binding region" description="Homeobox" evidence="8">
    <location>
        <begin position="60"/>
        <end position="119"/>
    </location>
</feature>
<dbReference type="InterPro" id="IPR045224">
    <property type="entry name" value="HDZip_class_I_plant"/>
</dbReference>
<dbReference type="GO" id="GO:0045893">
    <property type="term" value="P:positive regulation of DNA-templated transcription"/>
    <property type="evidence" value="ECO:0007669"/>
    <property type="project" value="TreeGrafter"/>
</dbReference>
<feature type="domain" description="Homeobox" evidence="12">
    <location>
        <begin position="58"/>
        <end position="118"/>
    </location>
</feature>
<dbReference type="CDD" id="cd00086">
    <property type="entry name" value="homeodomain"/>
    <property type="match status" value="1"/>
</dbReference>
<dbReference type="PROSITE" id="PS00027">
    <property type="entry name" value="HOMEOBOX_1"/>
    <property type="match status" value="1"/>
</dbReference>
<dbReference type="Gene3D" id="1.10.10.60">
    <property type="entry name" value="Homeodomain-like"/>
    <property type="match status" value="1"/>
</dbReference>
<comment type="function">
    <text evidence="10">Transcription factor.</text>
</comment>
<keyword evidence="4 8" id="KW-0371">Homeobox</keyword>
<comment type="caution">
    <text evidence="13">The sequence shown here is derived from an EMBL/GenBank/DDBJ whole genome shotgun (WGS) entry which is preliminary data.</text>
</comment>
<evidence type="ECO:0000256" key="8">
    <source>
        <dbReference type="PROSITE-ProRule" id="PRU00108"/>
    </source>
</evidence>
<dbReference type="EMBL" id="PYDT01000010">
    <property type="protein sequence ID" value="THU47738.1"/>
    <property type="molecule type" value="Genomic_DNA"/>
</dbReference>
<protein>
    <recommendedName>
        <fullName evidence="10">Homeobox-leucine zipper protein</fullName>
    </recommendedName>
    <alternativeName>
        <fullName evidence="10">HD-ZIP protein</fullName>
    </alternativeName>
    <alternativeName>
        <fullName evidence="10">Homeodomain transcription factor</fullName>
    </alternativeName>
</protein>
<gene>
    <name evidence="13" type="ORF">C4D60_Mb09t18790</name>
</gene>
<dbReference type="PANTHER" id="PTHR24326:SF527">
    <property type="entry name" value="HOMEOBOX-LEUCINE ZIPPER PROTEIN ATHB-40"/>
    <property type="match status" value="1"/>
</dbReference>
<keyword evidence="5 10" id="KW-0804">Transcription</keyword>